<sequence>MPNISLLWPLRVYTDWSSLGNVAFRSKFSGISISSPLFERGRYYEEYSARGGNERL</sequence>
<gene>
    <name evidence="1" type="ORF">RHGRI_022326</name>
</gene>
<comment type="caution">
    <text evidence="1">The sequence shown here is derived from an EMBL/GenBank/DDBJ whole genome shotgun (WGS) entry which is preliminary data.</text>
</comment>
<protein>
    <submittedName>
        <fullName evidence="1">Uncharacterized protein</fullName>
    </submittedName>
</protein>
<name>A0AAV6IZH5_9ERIC</name>
<keyword evidence="2" id="KW-1185">Reference proteome</keyword>
<dbReference type="AlphaFoldDB" id="A0AAV6IZH5"/>
<accession>A0AAV6IZH5</accession>
<dbReference type="EMBL" id="JACTNZ010000008">
    <property type="protein sequence ID" value="KAG5534146.1"/>
    <property type="molecule type" value="Genomic_DNA"/>
</dbReference>
<dbReference type="Proteomes" id="UP000823749">
    <property type="component" value="Chromosome 8"/>
</dbReference>
<organism evidence="1 2">
    <name type="scientific">Rhododendron griersonianum</name>
    <dbReference type="NCBI Taxonomy" id="479676"/>
    <lineage>
        <taxon>Eukaryota</taxon>
        <taxon>Viridiplantae</taxon>
        <taxon>Streptophyta</taxon>
        <taxon>Embryophyta</taxon>
        <taxon>Tracheophyta</taxon>
        <taxon>Spermatophyta</taxon>
        <taxon>Magnoliopsida</taxon>
        <taxon>eudicotyledons</taxon>
        <taxon>Gunneridae</taxon>
        <taxon>Pentapetalae</taxon>
        <taxon>asterids</taxon>
        <taxon>Ericales</taxon>
        <taxon>Ericaceae</taxon>
        <taxon>Ericoideae</taxon>
        <taxon>Rhodoreae</taxon>
        <taxon>Rhododendron</taxon>
    </lineage>
</organism>
<proteinExistence type="predicted"/>
<reference evidence="1" key="1">
    <citation type="submission" date="2020-08" db="EMBL/GenBank/DDBJ databases">
        <title>Plant Genome Project.</title>
        <authorList>
            <person name="Zhang R.-G."/>
        </authorList>
    </citation>
    <scope>NUCLEOTIDE SEQUENCE</scope>
    <source>
        <strain evidence="1">WSP0</strain>
        <tissue evidence="1">Leaf</tissue>
    </source>
</reference>
<evidence type="ECO:0000313" key="1">
    <source>
        <dbReference type="EMBL" id="KAG5534146.1"/>
    </source>
</evidence>
<evidence type="ECO:0000313" key="2">
    <source>
        <dbReference type="Proteomes" id="UP000823749"/>
    </source>
</evidence>